<dbReference type="Pfam" id="PF02626">
    <property type="entry name" value="CT_A_B"/>
    <property type="match status" value="1"/>
</dbReference>
<sequence>MKGFKVLNAGLFSTLQDQGRDGYKHLGITQSGAMDEYAYLWTQKLLSNQDANAIEIMVGLKLEVEVATTIAVCGADLSFQINGVPKAIWQTHFVEVGDVLSFPKRISGQRAYLSVQNGFQLEKVYDSYATTEKEELGIKLQKNDNLIYEATQKKVTKRVHKKYIPNYNERLTLRVLPSYQNHYFSKEEQQKFFNSDYEITLQSDRMGAKLKGESIRPNKGGIISEGIAFGSIQIPQDGQPILLLKERQTIGGYPKIGTVLAIDCFKFSQLAVGDSVRFERIDLESSREKTLDFYSTFK</sequence>
<dbReference type="Gene3D" id="2.40.100.10">
    <property type="entry name" value="Cyclophilin-like"/>
    <property type="match status" value="1"/>
</dbReference>
<dbReference type="InterPro" id="IPR003778">
    <property type="entry name" value="CT_A_B"/>
</dbReference>
<evidence type="ECO:0000256" key="3">
    <source>
        <dbReference type="ARBA" id="ARBA00022840"/>
    </source>
</evidence>
<keyword evidence="2 5" id="KW-0378">Hydrolase</keyword>
<dbReference type="InterPro" id="IPR052708">
    <property type="entry name" value="PxpC"/>
</dbReference>
<name>A0A6S6U2M6_9BACT</name>
<keyword evidence="3" id="KW-0067">ATP-binding</keyword>
<keyword evidence="1" id="KW-0547">Nucleotide-binding</keyword>
<dbReference type="SMART" id="SM00797">
    <property type="entry name" value="AHS2"/>
    <property type="match status" value="1"/>
</dbReference>
<dbReference type="PANTHER" id="PTHR43309:SF5">
    <property type="entry name" value="5-OXOPROLINASE SUBUNIT C"/>
    <property type="match status" value="1"/>
</dbReference>
<evidence type="ECO:0000259" key="4">
    <source>
        <dbReference type="SMART" id="SM00797"/>
    </source>
</evidence>
<dbReference type="PANTHER" id="PTHR43309">
    <property type="entry name" value="5-OXOPROLINASE SUBUNIT C"/>
    <property type="match status" value="1"/>
</dbReference>
<accession>A0A6S6U2M6</accession>
<gene>
    <name evidence="5" type="ORF">HELGO_WM44596</name>
</gene>
<proteinExistence type="predicted"/>
<dbReference type="GO" id="GO:0004039">
    <property type="term" value="F:allophanate hydrolase activity"/>
    <property type="evidence" value="ECO:0007669"/>
    <property type="project" value="UniProtKB-EC"/>
</dbReference>
<protein>
    <submittedName>
        <fullName evidence="5">Allophanate hydrolase 2 subunit 2 (EC)</fullName>
        <ecNumber evidence="5">3.5.1.54</ecNumber>
    </submittedName>
</protein>
<evidence type="ECO:0000256" key="1">
    <source>
        <dbReference type="ARBA" id="ARBA00022741"/>
    </source>
</evidence>
<dbReference type="AlphaFoldDB" id="A0A6S6U2M6"/>
<dbReference type="GO" id="GO:0005524">
    <property type="term" value="F:ATP binding"/>
    <property type="evidence" value="ECO:0007669"/>
    <property type="project" value="UniProtKB-KW"/>
</dbReference>
<reference evidence="5" key="1">
    <citation type="submission" date="2020-01" db="EMBL/GenBank/DDBJ databases">
        <authorList>
            <person name="Meier V. D."/>
            <person name="Meier V D."/>
        </authorList>
    </citation>
    <scope>NUCLEOTIDE SEQUENCE</scope>
    <source>
        <strain evidence="5">HLG_WM_MAG_01</strain>
    </source>
</reference>
<evidence type="ECO:0000313" key="5">
    <source>
        <dbReference type="EMBL" id="CAA6820979.1"/>
    </source>
</evidence>
<dbReference type="EC" id="3.5.1.54" evidence="5"/>
<organism evidence="5">
    <name type="scientific">uncultured Sulfurovum sp</name>
    <dbReference type="NCBI Taxonomy" id="269237"/>
    <lineage>
        <taxon>Bacteria</taxon>
        <taxon>Pseudomonadati</taxon>
        <taxon>Campylobacterota</taxon>
        <taxon>Epsilonproteobacteria</taxon>
        <taxon>Campylobacterales</taxon>
        <taxon>Sulfurovaceae</taxon>
        <taxon>Sulfurovum</taxon>
        <taxon>environmental samples</taxon>
    </lineage>
</organism>
<dbReference type="InterPro" id="IPR029000">
    <property type="entry name" value="Cyclophilin-like_dom_sf"/>
</dbReference>
<dbReference type="EMBL" id="CACVAS010000109">
    <property type="protein sequence ID" value="CAA6820979.1"/>
    <property type="molecule type" value="Genomic_DNA"/>
</dbReference>
<feature type="domain" description="Carboxyltransferase" evidence="4">
    <location>
        <begin position="25"/>
        <end position="294"/>
    </location>
</feature>
<evidence type="ECO:0000256" key="2">
    <source>
        <dbReference type="ARBA" id="ARBA00022801"/>
    </source>
</evidence>
<dbReference type="SUPFAM" id="SSF50891">
    <property type="entry name" value="Cyclophilin-like"/>
    <property type="match status" value="1"/>
</dbReference>